<proteinExistence type="predicted"/>
<protein>
    <recommendedName>
        <fullName evidence="1">Transposase IS4-like domain-containing protein</fullName>
    </recommendedName>
</protein>
<gene>
    <name evidence="2" type="ORF">GCM10010170_077750</name>
</gene>
<dbReference type="NCBIfam" id="NF033580">
    <property type="entry name" value="transpos_IS5_3"/>
    <property type="match status" value="1"/>
</dbReference>
<sequence>MAERGGLPLTTAISAANTPDAAVLLPLLDGMPPVAGRVGRPRRRPDKLHADKAYDHKALRAEVRRRGITVRIARKKVESSQRLGRHRWVIERTMSWLMRYRRLVRRYDRHAEHFAAFTTIACTLICYRKLTKHPK</sequence>
<dbReference type="PANTHER" id="PTHR30007:SF1">
    <property type="entry name" value="BLR1914 PROTEIN"/>
    <property type="match status" value="1"/>
</dbReference>
<reference evidence="2 3" key="1">
    <citation type="journal article" date="2019" name="Int. J. Syst. Evol. Microbiol.">
        <title>The Global Catalogue of Microorganisms (GCM) 10K type strain sequencing project: providing services to taxonomists for standard genome sequencing and annotation.</title>
        <authorList>
            <consortium name="The Broad Institute Genomics Platform"/>
            <consortium name="The Broad Institute Genome Sequencing Center for Infectious Disease"/>
            <person name="Wu L."/>
            <person name="Ma J."/>
        </authorList>
    </citation>
    <scope>NUCLEOTIDE SEQUENCE [LARGE SCALE GENOMIC DNA]</scope>
    <source>
        <strain evidence="2 3">JCM 3272</strain>
    </source>
</reference>
<accession>A0ABN3HB18</accession>
<feature type="domain" description="Transposase IS4-like" evidence="1">
    <location>
        <begin position="3"/>
        <end position="124"/>
    </location>
</feature>
<name>A0ABN3HB18_9ACTN</name>
<comment type="caution">
    <text evidence="2">The sequence shown here is derived from an EMBL/GenBank/DDBJ whole genome shotgun (WGS) entry which is preliminary data.</text>
</comment>
<organism evidence="2 3">
    <name type="scientific">Dactylosporangium salmoneum</name>
    <dbReference type="NCBI Taxonomy" id="53361"/>
    <lineage>
        <taxon>Bacteria</taxon>
        <taxon>Bacillati</taxon>
        <taxon>Actinomycetota</taxon>
        <taxon>Actinomycetes</taxon>
        <taxon>Micromonosporales</taxon>
        <taxon>Micromonosporaceae</taxon>
        <taxon>Dactylosporangium</taxon>
    </lineage>
</organism>
<dbReference type="Proteomes" id="UP001501444">
    <property type="component" value="Unassembled WGS sequence"/>
</dbReference>
<dbReference type="Pfam" id="PF01609">
    <property type="entry name" value="DDE_Tnp_1"/>
    <property type="match status" value="1"/>
</dbReference>
<keyword evidence="3" id="KW-1185">Reference proteome</keyword>
<dbReference type="PANTHER" id="PTHR30007">
    <property type="entry name" value="PHP DOMAIN PROTEIN"/>
    <property type="match status" value="1"/>
</dbReference>
<evidence type="ECO:0000313" key="3">
    <source>
        <dbReference type="Proteomes" id="UP001501444"/>
    </source>
</evidence>
<evidence type="ECO:0000259" key="1">
    <source>
        <dbReference type="Pfam" id="PF01609"/>
    </source>
</evidence>
<evidence type="ECO:0000313" key="2">
    <source>
        <dbReference type="EMBL" id="GAA2374574.1"/>
    </source>
</evidence>
<dbReference type="EMBL" id="BAAARV010000075">
    <property type="protein sequence ID" value="GAA2374574.1"/>
    <property type="molecule type" value="Genomic_DNA"/>
</dbReference>
<dbReference type="InterPro" id="IPR002559">
    <property type="entry name" value="Transposase_11"/>
</dbReference>